<dbReference type="GO" id="GO:0016757">
    <property type="term" value="F:glycosyltransferase activity"/>
    <property type="evidence" value="ECO:0007669"/>
    <property type="project" value="UniProtKB-KW"/>
</dbReference>
<evidence type="ECO:0000256" key="8">
    <source>
        <dbReference type="ARBA" id="ARBA00022985"/>
    </source>
</evidence>
<comment type="cofactor">
    <cofactor evidence="12 13">
        <name>Mg(2+)</name>
        <dbReference type="ChEBI" id="CHEBI:18420"/>
    </cofactor>
</comment>
<evidence type="ECO:0000256" key="11">
    <source>
        <dbReference type="ARBA" id="ARBA00023211"/>
    </source>
</evidence>
<dbReference type="PROSITE" id="PS01348">
    <property type="entry name" value="MRAY_2"/>
    <property type="match status" value="1"/>
</dbReference>
<keyword evidence="2 12" id="KW-1003">Cell membrane</keyword>
<dbReference type="NCBIfam" id="TIGR02380">
    <property type="entry name" value="ECA_wecA"/>
    <property type="match status" value="1"/>
</dbReference>
<feature type="transmembrane region" description="Helical" evidence="12">
    <location>
        <begin position="335"/>
        <end position="356"/>
    </location>
</feature>
<keyword evidence="8 12" id="KW-0448">Lipopolysaccharide biosynthesis</keyword>
<keyword evidence="11 12" id="KW-0464">Manganese</keyword>
<keyword evidence="4 12" id="KW-0328">Glycosyltransferase</keyword>
<feature type="transmembrane region" description="Helical" evidence="12">
    <location>
        <begin position="199"/>
        <end position="216"/>
    </location>
</feature>
<dbReference type="GO" id="GO:0036380">
    <property type="term" value="F:UDP-N-acetylglucosamine-undecaprenyl-phosphate N-acetylglucosaminephosphotransferase activity"/>
    <property type="evidence" value="ECO:0007669"/>
    <property type="project" value="UniProtKB-UniRule"/>
</dbReference>
<dbReference type="EC" id="2.7.8.33" evidence="12"/>
<dbReference type="GO" id="GO:0044038">
    <property type="term" value="P:cell wall macromolecule biosynthetic process"/>
    <property type="evidence" value="ECO:0007669"/>
    <property type="project" value="TreeGrafter"/>
</dbReference>
<gene>
    <name evidence="12" type="primary">wecA</name>
    <name evidence="14" type="ORF">PTD2_07559</name>
</gene>
<dbReference type="InterPro" id="IPR012750">
    <property type="entry name" value="ECA_WecA-rel"/>
</dbReference>
<accession>A4C8G7</accession>
<proteinExistence type="inferred from homology"/>
<keyword evidence="6 12" id="KW-0812">Transmembrane</keyword>
<organism evidence="14 15">
    <name type="scientific">Pseudoalteromonas tunicata D2</name>
    <dbReference type="NCBI Taxonomy" id="87626"/>
    <lineage>
        <taxon>Bacteria</taxon>
        <taxon>Pseudomonadati</taxon>
        <taxon>Pseudomonadota</taxon>
        <taxon>Gammaproteobacteria</taxon>
        <taxon>Alteromonadales</taxon>
        <taxon>Pseudoalteromonadaceae</taxon>
        <taxon>Pseudoalteromonas</taxon>
    </lineage>
</organism>
<feature type="transmembrane region" description="Helical" evidence="12">
    <location>
        <begin position="59"/>
        <end position="81"/>
    </location>
</feature>
<comment type="pathway">
    <text evidence="12">Bacterial outer membrane biogenesis; LPS O-antigen biosynthesis.</text>
</comment>
<dbReference type="Pfam" id="PF00953">
    <property type="entry name" value="Glycos_transf_4"/>
    <property type="match status" value="1"/>
</dbReference>
<evidence type="ECO:0000256" key="5">
    <source>
        <dbReference type="ARBA" id="ARBA00022679"/>
    </source>
</evidence>
<dbReference type="STRING" id="87626.PTD2_07559"/>
<feature type="transmembrane region" description="Helical" evidence="12">
    <location>
        <begin position="175"/>
        <end position="193"/>
    </location>
</feature>
<feature type="transmembrane region" description="Helical" evidence="12">
    <location>
        <begin position="87"/>
        <end position="103"/>
    </location>
</feature>
<evidence type="ECO:0000256" key="7">
    <source>
        <dbReference type="ARBA" id="ARBA00022842"/>
    </source>
</evidence>
<dbReference type="EMBL" id="AAOH01000003">
    <property type="protein sequence ID" value="EAR28882.1"/>
    <property type="molecule type" value="Genomic_DNA"/>
</dbReference>
<dbReference type="GO" id="GO:0071555">
    <property type="term" value="P:cell wall organization"/>
    <property type="evidence" value="ECO:0007669"/>
    <property type="project" value="TreeGrafter"/>
</dbReference>
<feature type="transmembrane region" description="Helical" evidence="12">
    <location>
        <begin position="259"/>
        <end position="278"/>
    </location>
</feature>
<evidence type="ECO:0000256" key="13">
    <source>
        <dbReference type="PIRSR" id="PIRSR600715-1"/>
    </source>
</evidence>
<keyword evidence="5 12" id="KW-0808">Transferase</keyword>
<comment type="function">
    <text evidence="12">Catalyzes the transfer of the GlcNAc-1-phosphate moiety from UDP-GlcNAc onto the carrier lipid undecaprenyl phosphate (C55-P), yielding GlcNAc-pyrophosphoryl-undecaprenyl (GlcNAc-PP-C55).</text>
</comment>
<dbReference type="Proteomes" id="UP000006201">
    <property type="component" value="Unassembled WGS sequence"/>
</dbReference>
<sequence>MACITIFTTIGIVFKIMFTETLTIFFAFFASYFAILTIKPLAIKVGLVDVPSGRKKHIGAIPLIGGLSIFVAVLMSVLMFFPLDKSLVSYLVCAGAIVVLGVIDDYRQLGVKIRLCIQTLVALVMMWGSEVYIHNLGDLFSFGVIDLAWLGIPFTIVCVIAAINAFNMIDGIDGLAGSLSITTLVSVFLLMMFSGNFSLAALPLIIIATIVPYLAFNLGVKGHRNRKIFMGDAGSMFIGLSIVWFLMVGTQGENSAFRPVTALWIIAIPLMDMLAIIIRRVKKGQSPFMADRDHLHHVFMRIGFSPRRALSVIVVFSMVMSGIGILGEFLAVPDVIMLVLFVAVFMGYSTCIQHCWKVARFLRRRKKKA</sequence>
<dbReference type="PANTHER" id="PTHR22926">
    <property type="entry name" value="PHOSPHO-N-ACETYLMURAMOYL-PENTAPEPTIDE-TRANSFERASE"/>
    <property type="match status" value="1"/>
</dbReference>
<protein>
    <recommendedName>
        <fullName evidence="12">Undecaprenyl-phosphate alpha-N-acetylglucosaminyl 1-phosphate transferase</fullName>
        <ecNumber evidence="12">2.7.8.33</ecNumber>
    </recommendedName>
    <alternativeName>
        <fullName evidence="12">UDP-GlcNAc:undecaprenyl-phosphate GlcNAc-1-phosphate transferase</fullName>
    </alternativeName>
    <alternativeName>
        <fullName evidence="12">Undecaprenyl-phosphate GlcNAc-1-phosphate transferase</fullName>
    </alternativeName>
</protein>
<evidence type="ECO:0000256" key="10">
    <source>
        <dbReference type="ARBA" id="ARBA00023136"/>
    </source>
</evidence>
<evidence type="ECO:0000256" key="9">
    <source>
        <dbReference type="ARBA" id="ARBA00022989"/>
    </source>
</evidence>
<dbReference type="GO" id="GO:0005886">
    <property type="term" value="C:plasma membrane"/>
    <property type="evidence" value="ECO:0007669"/>
    <property type="project" value="UniProtKB-SubCell"/>
</dbReference>
<comment type="catalytic activity">
    <reaction evidence="12">
        <text>di-trans,octa-cis-undecaprenyl phosphate + UDP-N-acetyl-alpha-D-glucosamine = N-acetyl-alpha-D-glucosaminyl-di-trans,octa-cis-undecaprenyl diphosphate + UMP</text>
        <dbReference type="Rhea" id="RHEA:28090"/>
        <dbReference type="ChEBI" id="CHEBI:57705"/>
        <dbReference type="ChEBI" id="CHEBI:57865"/>
        <dbReference type="ChEBI" id="CHEBI:60392"/>
        <dbReference type="ChEBI" id="CHEBI:62959"/>
        <dbReference type="EC" id="2.7.8.33"/>
    </reaction>
</comment>
<reference evidence="14 15" key="1">
    <citation type="submission" date="2006-02" db="EMBL/GenBank/DDBJ databases">
        <authorList>
            <person name="Moran M.A."/>
            <person name="Kjelleberg S."/>
            <person name="Egan S."/>
            <person name="Saunders N."/>
            <person name="Thomas T."/>
            <person name="Ferriera S."/>
            <person name="Johnson J."/>
            <person name="Kravitz S."/>
            <person name="Halpern A."/>
            <person name="Remington K."/>
            <person name="Beeson K."/>
            <person name="Tran B."/>
            <person name="Rogers Y.-H."/>
            <person name="Friedman R."/>
            <person name="Venter J.C."/>
        </authorList>
    </citation>
    <scope>NUCLEOTIDE SEQUENCE [LARGE SCALE GENOMIC DNA]</scope>
    <source>
        <strain evidence="14 15">D2</strain>
    </source>
</reference>
<keyword evidence="9 12" id="KW-1133">Transmembrane helix</keyword>
<feature type="transmembrane region" description="Helical" evidence="12">
    <location>
        <begin position="139"/>
        <end position="163"/>
    </location>
</feature>
<evidence type="ECO:0000313" key="14">
    <source>
        <dbReference type="EMBL" id="EAR28882.1"/>
    </source>
</evidence>
<dbReference type="GO" id="GO:0030145">
    <property type="term" value="F:manganese ion binding"/>
    <property type="evidence" value="ECO:0007669"/>
    <property type="project" value="InterPro"/>
</dbReference>
<comment type="caution">
    <text evidence="14">The sequence shown here is derived from an EMBL/GenBank/DDBJ whole genome shotgun (WGS) entry which is preliminary data.</text>
</comment>
<comment type="subcellular location">
    <subcellularLocation>
        <location evidence="12">Cell inner membrane</location>
        <topology evidence="12">Multi-pass membrane protein</topology>
    </subcellularLocation>
    <subcellularLocation>
        <location evidence="1">Cell membrane</location>
        <topology evidence="1">Multi-pass membrane protein</topology>
    </subcellularLocation>
</comment>
<dbReference type="GO" id="GO:0009243">
    <property type="term" value="P:O antigen biosynthetic process"/>
    <property type="evidence" value="ECO:0007669"/>
    <property type="project" value="UniProtKB-UniRule"/>
</dbReference>
<dbReference type="InterPro" id="IPR000715">
    <property type="entry name" value="Glycosyl_transferase_4"/>
</dbReference>
<feature type="transmembrane region" description="Helical" evidence="12">
    <location>
        <begin position="12"/>
        <end position="38"/>
    </location>
</feature>
<dbReference type="UniPathway" id="UPA00281"/>
<comment type="cofactor">
    <cofactor evidence="12">
        <name>Mn(2+)</name>
        <dbReference type="ChEBI" id="CHEBI:29035"/>
    </cofactor>
</comment>
<feature type="transmembrane region" description="Helical" evidence="12">
    <location>
        <begin position="309"/>
        <end position="329"/>
    </location>
</feature>
<evidence type="ECO:0000256" key="1">
    <source>
        <dbReference type="ARBA" id="ARBA00004651"/>
    </source>
</evidence>
<evidence type="ECO:0000256" key="4">
    <source>
        <dbReference type="ARBA" id="ARBA00022676"/>
    </source>
</evidence>
<dbReference type="GO" id="GO:0009276">
    <property type="term" value="C:Gram-negative-bacterium-type cell wall"/>
    <property type="evidence" value="ECO:0007669"/>
    <property type="project" value="InterPro"/>
</dbReference>
<evidence type="ECO:0000256" key="12">
    <source>
        <dbReference type="HAMAP-Rule" id="MF_02030"/>
    </source>
</evidence>
<keyword evidence="7 12" id="KW-0460">Magnesium</keyword>
<keyword evidence="10 12" id="KW-0472">Membrane</keyword>
<dbReference type="PANTHER" id="PTHR22926:SF3">
    <property type="entry name" value="UNDECAPRENYL-PHOSPHATE ALPHA-N-ACETYLGLUCOSAMINYL 1-PHOSPHATE TRANSFERASE"/>
    <property type="match status" value="1"/>
</dbReference>
<dbReference type="InterPro" id="IPR018480">
    <property type="entry name" value="PNAcMuramoyl-5peptid_Trfase_CS"/>
</dbReference>
<dbReference type="eggNOG" id="COG0472">
    <property type="taxonomic scope" value="Bacteria"/>
</dbReference>
<comment type="similarity">
    <text evidence="12">Belongs to the glycosyltransferase 4 family. WecA subfamily.</text>
</comment>
<keyword evidence="13" id="KW-0479">Metal-binding</keyword>
<dbReference type="HAMAP" id="MF_02030">
    <property type="entry name" value="WecA_Gammaproteo"/>
    <property type="match status" value="1"/>
</dbReference>
<dbReference type="HOGENOM" id="CLU_023982_1_0_6"/>
<feature type="binding site" evidence="13">
    <location>
        <position position="167"/>
    </location>
    <ligand>
        <name>Mg(2+)</name>
        <dbReference type="ChEBI" id="CHEBI:18420"/>
    </ligand>
</feature>
<feature type="binding site" evidence="13">
    <location>
        <position position="232"/>
    </location>
    <ligand>
        <name>Mg(2+)</name>
        <dbReference type="ChEBI" id="CHEBI:18420"/>
    </ligand>
</feature>
<dbReference type="GO" id="GO:0000287">
    <property type="term" value="F:magnesium ion binding"/>
    <property type="evidence" value="ECO:0007669"/>
    <property type="project" value="InterPro"/>
</dbReference>
<dbReference type="CDD" id="cd06853">
    <property type="entry name" value="GT_WecA_like"/>
    <property type="match status" value="1"/>
</dbReference>
<evidence type="ECO:0000256" key="3">
    <source>
        <dbReference type="ARBA" id="ARBA00022519"/>
    </source>
</evidence>
<evidence type="ECO:0000256" key="6">
    <source>
        <dbReference type="ARBA" id="ARBA00022692"/>
    </source>
</evidence>
<evidence type="ECO:0000313" key="15">
    <source>
        <dbReference type="Proteomes" id="UP000006201"/>
    </source>
</evidence>
<evidence type="ECO:0000256" key="2">
    <source>
        <dbReference type="ARBA" id="ARBA00022475"/>
    </source>
</evidence>
<dbReference type="AlphaFoldDB" id="A4C8G7"/>
<keyword evidence="3 12" id="KW-0997">Cell inner membrane</keyword>
<keyword evidence="15" id="KW-1185">Reference proteome</keyword>
<feature type="transmembrane region" description="Helical" evidence="12">
    <location>
        <begin position="228"/>
        <end position="247"/>
    </location>
</feature>
<name>A4C8G7_9GAMM</name>